<accession>A0A1C3JJI5</accession>
<dbReference type="AlphaFoldDB" id="A0A1C3JJI5"/>
<keyword evidence="1" id="KW-0812">Transmembrane</keyword>
<keyword evidence="1" id="KW-0472">Membrane</keyword>
<reference evidence="3" key="1">
    <citation type="submission" date="2016-06" db="EMBL/GenBank/DDBJ databases">
        <authorList>
            <person name="Rodrigo-Torres L."/>
            <person name="Arahal D.R."/>
        </authorList>
    </citation>
    <scope>NUCLEOTIDE SEQUENCE [LARGE SCALE GENOMIC DNA]</scope>
    <source>
        <strain evidence="3">CECT 7224</strain>
    </source>
</reference>
<organism evidence="2 3">
    <name type="scientific">Vibrio celticus</name>
    <dbReference type="NCBI Taxonomy" id="446372"/>
    <lineage>
        <taxon>Bacteria</taxon>
        <taxon>Pseudomonadati</taxon>
        <taxon>Pseudomonadota</taxon>
        <taxon>Gammaproteobacteria</taxon>
        <taxon>Vibrionales</taxon>
        <taxon>Vibrionaceae</taxon>
        <taxon>Vibrio</taxon>
    </lineage>
</organism>
<evidence type="ECO:0000313" key="2">
    <source>
        <dbReference type="EMBL" id="SBT15343.1"/>
    </source>
</evidence>
<evidence type="ECO:0000313" key="3">
    <source>
        <dbReference type="Proteomes" id="UP000092819"/>
    </source>
</evidence>
<dbReference type="EMBL" id="FLQZ01000119">
    <property type="protein sequence ID" value="SBT15343.1"/>
    <property type="molecule type" value="Genomic_DNA"/>
</dbReference>
<gene>
    <name evidence="2" type="primary">ygjI_2</name>
    <name evidence="2" type="ORF">VCE7224_04130</name>
</gene>
<keyword evidence="3" id="KW-1185">Reference proteome</keyword>
<proteinExistence type="predicted"/>
<dbReference type="Proteomes" id="UP000092819">
    <property type="component" value="Unassembled WGS sequence"/>
</dbReference>
<evidence type="ECO:0000256" key="1">
    <source>
        <dbReference type="SAM" id="Phobius"/>
    </source>
</evidence>
<keyword evidence="1" id="KW-1133">Transmembrane helix</keyword>
<protein>
    <submittedName>
        <fullName evidence="2">Inner membrane transporter YgjI</fullName>
    </submittedName>
</protein>
<feature type="transmembrane region" description="Helical" evidence="1">
    <location>
        <begin position="12"/>
        <end position="29"/>
    </location>
</feature>
<name>A0A1C3JJI5_9VIBR</name>
<sequence>MSENKRSTIGKFALLSMTFAAVYSFNNIINNNIEIGLSSAPMFFLATIFYFVPFCLIVAEFVSLNKNSEAGVYFGLYLLVC</sequence>
<feature type="transmembrane region" description="Helical" evidence="1">
    <location>
        <begin position="35"/>
        <end position="59"/>
    </location>
</feature>